<dbReference type="GO" id="GO:0140662">
    <property type="term" value="F:ATP-dependent protein folding chaperone"/>
    <property type="evidence" value="ECO:0007669"/>
    <property type="project" value="InterPro"/>
</dbReference>
<dbReference type="GO" id="GO:0051082">
    <property type="term" value="F:unfolded protein binding"/>
    <property type="evidence" value="ECO:0007669"/>
    <property type="project" value="InterPro"/>
</dbReference>
<gene>
    <name evidence="6" type="ORF">HUW48_21350</name>
</gene>
<evidence type="ECO:0000313" key="7">
    <source>
        <dbReference type="Proteomes" id="UP000514509"/>
    </source>
</evidence>
<dbReference type="Pfam" id="PF13589">
    <property type="entry name" value="HATPase_c_3"/>
    <property type="match status" value="1"/>
</dbReference>
<protein>
    <submittedName>
        <fullName evidence="6">ATP-binding protein</fullName>
    </submittedName>
</protein>
<dbReference type="PANTHER" id="PTHR11528">
    <property type="entry name" value="HEAT SHOCK PROTEIN 90 FAMILY MEMBER"/>
    <property type="match status" value="1"/>
</dbReference>
<keyword evidence="2" id="KW-0547">Nucleotide-binding</keyword>
<name>A0A7L7LC37_9BACT</name>
<dbReference type="GO" id="GO:0005524">
    <property type="term" value="F:ATP binding"/>
    <property type="evidence" value="ECO:0007669"/>
    <property type="project" value="UniProtKB-KW"/>
</dbReference>
<dbReference type="InterPro" id="IPR020575">
    <property type="entry name" value="Hsp90_N"/>
</dbReference>
<feature type="domain" description="HD-CE" evidence="5">
    <location>
        <begin position="53"/>
        <end position="313"/>
    </location>
</feature>
<dbReference type="PRINTS" id="PR00775">
    <property type="entry name" value="HEATSHOCK90"/>
</dbReference>
<reference evidence="6 7" key="2">
    <citation type="submission" date="2020-08" db="EMBL/GenBank/DDBJ databases">
        <title>Adhaeribacter dokdonensis sp. nov., isolated from the rhizosphere of Elymus tsukushiensis, a plant native to the Dokdo Islands, Republic of Korea.</title>
        <authorList>
            <person name="Ghim S.Y."/>
        </authorList>
    </citation>
    <scope>NUCLEOTIDE SEQUENCE [LARGE SCALE GENOMIC DNA]</scope>
    <source>
        <strain evidence="6 7">KUDC8001</strain>
    </source>
</reference>
<dbReference type="RefSeq" id="WP_182412857.1">
    <property type="nucleotide sequence ID" value="NZ_CP055153.1"/>
</dbReference>
<keyword evidence="7" id="KW-1185">Reference proteome</keyword>
<dbReference type="GO" id="GO:0016887">
    <property type="term" value="F:ATP hydrolysis activity"/>
    <property type="evidence" value="ECO:0007669"/>
    <property type="project" value="InterPro"/>
</dbReference>
<keyword evidence="4" id="KW-0143">Chaperone</keyword>
<proteinExistence type="inferred from homology"/>
<keyword evidence="3 6" id="KW-0067">ATP-binding</keyword>
<evidence type="ECO:0000256" key="4">
    <source>
        <dbReference type="ARBA" id="ARBA00023186"/>
    </source>
</evidence>
<dbReference type="SUPFAM" id="SSF55874">
    <property type="entry name" value="ATPase domain of HSP90 chaperone/DNA topoisomerase II/histidine kinase"/>
    <property type="match status" value="1"/>
</dbReference>
<reference evidence="6 7" key="1">
    <citation type="submission" date="2020-06" db="EMBL/GenBank/DDBJ databases">
        <authorList>
            <person name="Hwang Y.J."/>
        </authorList>
    </citation>
    <scope>NUCLEOTIDE SEQUENCE [LARGE SCALE GENOMIC DNA]</scope>
    <source>
        <strain evidence="6 7">KUDC8001</strain>
    </source>
</reference>
<sequence>MSLSRIENTIIWKKTLASQKKDTFSTKREELRSSFFKLRENVSFLVVRITGELPGLTQHDISHLDALWETASLIAGEDFPISPLEGFVLGGAILLHDSALCFEAYENGQIGIRETLQWKDAFSSLEDLKISEEEKKNIADFYALRQLHAIQAETLLGKSWIDPDTEQEIYLLENQNLRKHLGKLIGQIAASHHWDVEMVASKLPSQLNALANFPTEWRIDPVKLACLLRCADASHINNERAPDFLHALLKRKGVSFLHWQAQNRLAAVDIDQSDPNKNTLLFTSTIDFNEAEAESESWFVVYDALYLLNKELQSCNTLLDTRNGISFKVKKVKGVESPESLANFVKAVGWKPCSAHVHVSNIEKLVQNLGGEMLYGTHSDLFGVAIRELIQNARDSIKARLLSEMDFVGKILVKIKNIDDSLWLFIEDNGIGMSERVLTGPLLDFGTSFWTSSLVQSEFPGLRSSNFKSVGKFGIGFYSVFMVAQKVFIATRRWDEGISDIKELKFSSGFTLRPIITKGPVEGFSSLISTQVKLQLNDNYLREDLSMLITTNRSGAKNFYVPFKNYLAALCAGLDVPVFYKENESLEVNIHESIESENFDKEKWLNDISFSGYIPNISIKEYISVNVNRLKPIIENEKILGLAAINTQTEKEQNFLSITTIGGLASTVHARDSENFIGFIDYKPKSAKRDQGDYSASPTIIKDWAQNQLAELLKLNLSPHEKTSASAALCSFGVDPISIAHVYVLLNGTQSFVSIDTLADLSVNIGIAFLESSFGSYMETHHNFQYLDGFALVVPLAGGPFLKLELENGIPLNNNSIIDCLHRSISKKGYLPNWEKSENVDTNRFNEKMNALVVSSKMATT</sequence>
<evidence type="ECO:0000313" key="6">
    <source>
        <dbReference type="EMBL" id="QMU30410.1"/>
    </source>
</evidence>
<dbReference type="InterPro" id="IPR001404">
    <property type="entry name" value="Hsp90_fam"/>
</dbReference>
<accession>A0A7L7LC37</accession>
<comment type="similarity">
    <text evidence="1">Belongs to the heat shock protein 90 family.</text>
</comment>
<dbReference type="Gene3D" id="3.30.565.10">
    <property type="entry name" value="Histidine kinase-like ATPase, C-terminal domain"/>
    <property type="match status" value="1"/>
</dbReference>
<dbReference type="Pfam" id="PF24391">
    <property type="entry name" value="HD-CE"/>
    <property type="match status" value="1"/>
</dbReference>
<dbReference type="Proteomes" id="UP000514509">
    <property type="component" value="Chromosome"/>
</dbReference>
<evidence type="ECO:0000259" key="5">
    <source>
        <dbReference type="Pfam" id="PF24391"/>
    </source>
</evidence>
<dbReference type="AlphaFoldDB" id="A0A7L7LC37"/>
<dbReference type="KEGG" id="add:HUW48_21350"/>
<dbReference type="InterPro" id="IPR036890">
    <property type="entry name" value="HATPase_C_sf"/>
</dbReference>
<dbReference type="EMBL" id="CP055153">
    <property type="protein sequence ID" value="QMU30410.1"/>
    <property type="molecule type" value="Genomic_DNA"/>
</dbReference>
<dbReference type="InterPro" id="IPR056471">
    <property type="entry name" value="HD-CE"/>
</dbReference>
<organism evidence="6 7">
    <name type="scientific">Adhaeribacter radiodurans</name>
    <dbReference type="NCBI Taxonomy" id="2745197"/>
    <lineage>
        <taxon>Bacteria</taxon>
        <taxon>Pseudomonadati</taxon>
        <taxon>Bacteroidota</taxon>
        <taxon>Cytophagia</taxon>
        <taxon>Cytophagales</taxon>
        <taxon>Hymenobacteraceae</taxon>
        <taxon>Adhaeribacter</taxon>
    </lineage>
</organism>
<evidence type="ECO:0000256" key="1">
    <source>
        <dbReference type="ARBA" id="ARBA00008239"/>
    </source>
</evidence>
<evidence type="ECO:0000256" key="3">
    <source>
        <dbReference type="ARBA" id="ARBA00022840"/>
    </source>
</evidence>
<evidence type="ECO:0000256" key="2">
    <source>
        <dbReference type="ARBA" id="ARBA00022741"/>
    </source>
</evidence>